<dbReference type="SUPFAM" id="SSF51445">
    <property type="entry name" value="(Trans)glycosidases"/>
    <property type="match status" value="1"/>
</dbReference>
<accession>A0ABW3K7D2</accession>
<dbReference type="Proteomes" id="UP001597112">
    <property type="component" value="Unassembled WGS sequence"/>
</dbReference>
<evidence type="ECO:0000313" key="3">
    <source>
        <dbReference type="Proteomes" id="UP001597112"/>
    </source>
</evidence>
<name>A0ABW3K7D2_9BACT</name>
<evidence type="ECO:0000313" key="2">
    <source>
        <dbReference type="EMBL" id="MFD1001173.1"/>
    </source>
</evidence>
<evidence type="ECO:0000259" key="1">
    <source>
        <dbReference type="SMART" id="SM00642"/>
    </source>
</evidence>
<dbReference type="PANTHER" id="PTHR10357:SF219">
    <property type="entry name" value="MALTOSE ALPHA-D-GLUCOSYLTRANSFERASE"/>
    <property type="match status" value="1"/>
</dbReference>
<reference evidence="3" key="1">
    <citation type="journal article" date="2019" name="Int. J. Syst. Evol. Microbiol.">
        <title>The Global Catalogue of Microorganisms (GCM) 10K type strain sequencing project: providing services to taxonomists for standard genome sequencing and annotation.</title>
        <authorList>
            <consortium name="The Broad Institute Genomics Platform"/>
            <consortium name="The Broad Institute Genome Sequencing Center for Infectious Disease"/>
            <person name="Wu L."/>
            <person name="Ma J."/>
        </authorList>
    </citation>
    <scope>NUCLEOTIDE SEQUENCE [LARGE SCALE GENOMIC DNA]</scope>
    <source>
        <strain evidence="3">CCUG 58938</strain>
    </source>
</reference>
<keyword evidence="3" id="KW-1185">Reference proteome</keyword>
<dbReference type="RefSeq" id="WP_377580620.1">
    <property type="nucleotide sequence ID" value="NZ_JBHTKA010000007.1"/>
</dbReference>
<dbReference type="InterPro" id="IPR006047">
    <property type="entry name" value="GH13_cat_dom"/>
</dbReference>
<dbReference type="SMART" id="SM00642">
    <property type="entry name" value="Aamy"/>
    <property type="match status" value="1"/>
</dbReference>
<feature type="domain" description="Glycosyl hydrolase family 13 catalytic" evidence="1">
    <location>
        <begin position="1"/>
        <end position="378"/>
    </location>
</feature>
<dbReference type="EMBL" id="JBHTKA010000007">
    <property type="protein sequence ID" value="MFD1001173.1"/>
    <property type="molecule type" value="Genomic_DNA"/>
</dbReference>
<gene>
    <name evidence="2" type="ORF">ACFQ21_17730</name>
</gene>
<dbReference type="PANTHER" id="PTHR10357">
    <property type="entry name" value="ALPHA-AMYLASE FAMILY MEMBER"/>
    <property type="match status" value="1"/>
</dbReference>
<dbReference type="InterPro" id="IPR045857">
    <property type="entry name" value="O16G_dom_2"/>
</dbReference>
<comment type="caution">
    <text evidence="2">The sequence shown here is derived from an EMBL/GenBank/DDBJ whole genome shotgun (WGS) entry which is preliminary data.</text>
</comment>
<organism evidence="2 3">
    <name type="scientific">Ohtaekwangia kribbensis</name>
    <dbReference type="NCBI Taxonomy" id="688913"/>
    <lineage>
        <taxon>Bacteria</taxon>
        <taxon>Pseudomonadati</taxon>
        <taxon>Bacteroidota</taxon>
        <taxon>Cytophagia</taxon>
        <taxon>Cytophagales</taxon>
        <taxon>Fulvivirgaceae</taxon>
        <taxon>Ohtaekwangia</taxon>
    </lineage>
</organism>
<proteinExistence type="predicted"/>
<dbReference type="Gene3D" id="3.20.20.80">
    <property type="entry name" value="Glycosidases"/>
    <property type="match status" value="1"/>
</dbReference>
<dbReference type="InterPro" id="IPR017853">
    <property type="entry name" value="GH"/>
</dbReference>
<dbReference type="Pfam" id="PF00128">
    <property type="entry name" value="Alpha-amylase"/>
    <property type="match status" value="2"/>
</dbReference>
<dbReference type="CDD" id="cd11334">
    <property type="entry name" value="AmyAc_TreS"/>
    <property type="match status" value="1"/>
</dbReference>
<dbReference type="Gene3D" id="3.90.400.10">
    <property type="entry name" value="Oligo-1,6-glucosidase, Domain 2"/>
    <property type="match status" value="1"/>
</dbReference>
<sequence>METFFDSNDDGIGDFQGLIQKLPYLKQLGIDCLWLLPFYPSPNRDDGYDIADFTAVDPRLGTLDDFRQFLMAAKQLGIYVLIDLVVNHTSDQHPWFKSACSDRNSPYREYYIWSDYIPQGQHKTIFPGEEDNTWTWSEQTGQYYHHRFYREQPDLNIYNPKVKEEVRKIIKFWLDEGVSGFRVDAVHILIQFARPDHVNGQDHEAILDDMRRWLDECNSSAVMLAEANDDIDKLPRYFGNSDRMHLMFDFITNQHLFLALARNTAQPLREAIDILLKVPIPAGCGYVNFIRKHDELNLGKLKEDERNEVFEAFAPEEYMRIYGRGIRRRLAPMLNNDRARMEMVYSIMFCLPGTSMIRYGDELGMGEDLQLKGRESIRTVMQWSSGNNAGFSKASAEALPYPAIDKGTFSYKNINVAEQLREESFLQWMTSAIQCRQQLGATTIDKFKMLESGNESVIVFRYDEGSKRFILVHNLNDMPASYALTEDIGAVMCFFGPGILGNNRELQLGRYGYAWLKNI</sequence>
<protein>
    <submittedName>
        <fullName evidence="2">Alpha-amylase family protein</fullName>
    </submittedName>
</protein>